<keyword evidence="2" id="KW-0812">Transmembrane</keyword>
<feature type="transmembrane region" description="Helical" evidence="2">
    <location>
        <begin position="1063"/>
        <end position="1082"/>
    </location>
</feature>
<feature type="compositionally biased region" description="Polar residues" evidence="1">
    <location>
        <begin position="624"/>
        <end position="633"/>
    </location>
</feature>
<evidence type="ECO:0000313" key="4">
    <source>
        <dbReference type="Proteomes" id="UP001259832"/>
    </source>
</evidence>
<keyword evidence="2" id="KW-0472">Membrane</keyword>
<feature type="transmembrane region" description="Helical" evidence="2">
    <location>
        <begin position="844"/>
        <end position="863"/>
    </location>
</feature>
<sequence length="1133" mass="124711">MARRATERQSVGASSTSDGGVDDNRLSRDSWLSRSTICANEEDDDAGDDADTCSWSQLRTPPPFSVLVQRRDVDETNTWKELKDSAVEKTDLPYKGKRKLPLLSGFSNIEALQAQLPRSTSKQTRAEHGGSGIQAKCDVNSGFKRAGDPPGHVFSPSKSEIEANRTKWDLERNLHDTESACGGVPERKRDRGGNLKPVASTTTEEEGKERKWGLERELLDGDSASISYRTRELRRKLQRLNPFATKMCPAVASAAEVEAHRRKWDLERNLEETHRLHILVNGAIESEEADLARKLPTLSQFTMAPNPVIPSAAEVEAHRRKWDLERRLQDDSTGSVDDISNSSLRRKLGSLSPVPMTPIGPSTDDIGENRRKWDLERRLQDGDQLDVSVSSGLPPCKLPSLNLVASSVPRRKWDTQGKVCSSNGPLELKVEVAGREGLNQKLQLQELSGPNVADRELQHAFEINESLVYLILFCSTAVLHCAIFNFNLELRQFLRLDIYPLGILLLLSWAFVGLIHFVGGVVGDLVADRVALVRRTAFLWGIAVVAIHLVSFKLSPVVSSLGLGLGLSCAGVAHGIICPNLIALNVESKLCAFGAVTTHLSPQDDSGSSSSDEEDSGAESELSYSSDVSTATTDEQHEQHEHDVTSHNFFAGCFAARLAGSSIIQGYYFLMVNVDMFASKEALATADSRGFNCMLLMSVALMASLVFFCFEFWDYYHSDEDSVSWGYDDDQQFELKLATLDPGVDISTGTVWIWTWSDLVRLCNRALVSYALVSFALMTLIGVGFSLVVVLLATQTSLSVRLVAFLLIVFGWLLTMVAISRQMNPTKKQLLRECRRLGLRSRHFYLVMFAVAFICVSGCVAFLRAQLYTTMVVQVCQTHLVIPGTTETLFDPELLGTVVGTSSLILLGFSRLVNRNPQVSDLSNPELSAKTSVFALSIPSTPTPQKTWAQSFSLGSSMASYPPVTRMCLAMLLYLIGVFMSSVVELYRRKAGLGPSILPRSCGSVHSEFTFLWASPYVVLLGVSDALFRVSLQEACHGLARGSFASPTASHLSRRWAGTVQGAISLAEALGYTTALSLVSVLSRWLFQPEPTDMALLFLLLTTMVALTHAVLNRIATRAQTYQRLHFRCNSTT</sequence>
<proteinExistence type="predicted"/>
<feature type="transmembrane region" description="Helical" evidence="2">
    <location>
        <begin position="798"/>
        <end position="819"/>
    </location>
</feature>
<feature type="transmembrane region" description="Helical" evidence="2">
    <location>
        <begin position="964"/>
        <end position="987"/>
    </location>
</feature>
<dbReference type="EMBL" id="JASMQC010000001">
    <property type="protein sequence ID" value="KAK1948058.1"/>
    <property type="molecule type" value="Genomic_DNA"/>
</dbReference>
<comment type="caution">
    <text evidence="3">The sequence shown here is derived from an EMBL/GenBank/DDBJ whole genome shotgun (WGS) entry which is preliminary data.</text>
</comment>
<organism evidence="3 4">
    <name type="scientific">Phytophthora citrophthora</name>
    <dbReference type="NCBI Taxonomy" id="4793"/>
    <lineage>
        <taxon>Eukaryota</taxon>
        <taxon>Sar</taxon>
        <taxon>Stramenopiles</taxon>
        <taxon>Oomycota</taxon>
        <taxon>Peronosporomycetes</taxon>
        <taxon>Peronosporales</taxon>
        <taxon>Peronosporaceae</taxon>
        <taxon>Phytophthora</taxon>
    </lineage>
</organism>
<name>A0AAD9H1G8_9STRA</name>
<feature type="transmembrane region" description="Helical" evidence="2">
    <location>
        <begin position="561"/>
        <end position="582"/>
    </location>
</feature>
<dbReference type="AlphaFoldDB" id="A0AAD9H1G8"/>
<feature type="region of interest" description="Disordered" evidence="1">
    <location>
        <begin position="348"/>
        <end position="369"/>
    </location>
</feature>
<feature type="transmembrane region" description="Helical" evidence="2">
    <location>
        <begin position="498"/>
        <end position="517"/>
    </location>
</feature>
<evidence type="ECO:0000256" key="2">
    <source>
        <dbReference type="SAM" id="Phobius"/>
    </source>
</evidence>
<evidence type="ECO:0000256" key="1">
    <source>
        <dbReference type="SAM" id="MobiDB-lite"/>
    </source>
</evidence>
<protein>
    <recommendedName>
        <fullName evidence="5">Transmembrane protein</fullName>
    </recommendedName>
</protein>
<feature type="transmembrane region" description="Helical" evidence="2">
    <location>
        <begin position="691"/>
        <end position="713"/>
    </location>
</feature>
<dbReference type="Proteomes" id="UP001259832">
    <property type="component" value="Unassembled WGS sequence"/>
</dbReference>
<evidence type="ECO:0000313" key="3">
    <source>
        <dbReference type="EMBL" id="KAK1948058.1"/>
    </source>
</evidence>
<feature type="transmembrane region" description="Helical" evidence="2">
    <location>
        <begin position="537"/>
        <end position="554"/>
    </location>
</feature>
<reference evidence="3" key="1">
    <citation type="submission" date="2023-08" db="EMBL/GenBank/DDBJ databases">
        <title>Reference Genome Resource for the Citrus Pathogen Phytophthora citrophthora.</title>
        <authorList>
            <person name="Moller H."/>
            <person name="Coetzee B."/>
            <person name="Rose L.J."/>
            <person name="Van Niekerk J.M."/>
        </authorList>
    </citation>
    <scope>NUCLEOTIDE SEQUENCE</scope>
    <source>
        <strain evidence="3">STE-U-9442</strain>
    </source>
</reference>
<keyword evidence="4" id="KW-1185">Reference proteome</keyword>
<feature type="transmembrane region" description="Helical" evidence="2">
    <location>
        <begin position="649"/>
        <end position="670"/>
    </location>
</feature>
<gene>
    <name evidence="3" type="ORF">P3T76_000348</name>
</gene>
<feature type="region of interest" description="Disordered" evidence="1">
    <location>
        <begin position="177"/>
        <end position="209"/>
    </location>
</feature>
<feature type="compositionally biased region" description="Polar residues" evidence="1">
    <location>
        <begin position="8"/>
        <end position="18"/>
    </location>
</feature>
<feature type="transmembrane region" description="Helical" evidence="2">
    <location>
        <begin position="467"/>
        <end position="486"/>
    </location>
</feature>
<feature type="region of interest" description="Disordered" evidence="1">
    <location>
        <begin position="116"/>
        <end position="140"/>
    </location>
</feature>
<accession>A0AAD9H1G8</accession>
<keyword evidence="2" id="KW-1133">Transmembrane helix</keyword>
<feature type="region of interest" description="Disordered" evidence="1">
    <location>
        <begin position="1"/>
        <end position="61"/>
    </location>
</feature>
<feature type="region of interest" description="Disordered" evidence="1">
    <location>
        <begin position="600"/>
        <end position="639"/>
    </location>
</feature>
<feature type="transmembrane region" description="Helical" evidence="2">
    <location>
        <begin position="767"/>
        <end position="792"/>
    </location>
</feature>
<feature type="transmembrane region" description="Helical" evidence="2">
    <location>
        <begin position="1094"/>
        <end position="1112"/>
    </location>
</feature>
<evidence type="ECO:0008006" key="5">
    <source>
        <dbReference type="Google" id="ProtNLM"/>
    </source>
</evidence>
<feature type="compositionally biased region" description="Acidic residues" evidence="1">
    <location>
        <begin position="40"/>
        <end position="51"/>
    </location>
</feature>